<evidence type="ECO:0000313" key="3">
    <source>
        <dbReference type="Proteomes" id="UP000683360"/>
    </source>
</evidence>
<feature type="signal peptide" evidence="1">
    <location>
        <begin position="1"/>
        <end position="21"/>
    </location>
</feature>
<keyword evidence="1" id="KW-0732">Signal</keyword>
<feature type="chain" id="PRO_5035832006" evidence="1">
    <location>
        <begin position="22"/>
        <end position="208"/>
    </location>
</feature>
<dbReference type="SMART" id="SM00135">
    <property type="entry name" value="LY"/>
    <property type="match status" value="1"/>
</dbReference>
<dbReference type="OrthoDB" id="6095542at2759"/>
<accession>A0A8S3U413</accession>
<sequence length="208" mass="23908">MGVNIWFCMCLLAHCVPLTSSYQGTLLYSNFTSIMEFDIGTRKVTVLVEQSSRVYAMDYDYKHRFIYFPRHSKNDIVRFAYPSMNRTLQTVIRSLSSPSGIAVDPTNGHIYWIDNKSYRLSRCNVDGSNPTVLSSLSSPFVIRFDLTNRLMYILEVSFGISKSRFDLFKKETIVNFTLGSSVWCMDIGKLLLVNFVECCERYVPAMDV</sequence>
<dbReference type="EMBL" id="CAJPWZ010002382">
    <property type="protein sequence ID" value="CAG2237267.1"/>
    <property type="molecule type" value="Genomic_DNA"/>
</dbReference>
<dbReference type="InterPro" id="IPR011042">
    <property type="entry name" value="6-blade_b-propeller_TolB-like"/>
</dbReference>
<dbReference type="Gene3D" id="2.120.10.30">
    <property type="entry name" value="TolB, C-terminal domain"/>
    <property type="match status" value="1"/>
</dbReference>
<evidence type="ECO:0000256" key="1">
    <source>
        <dbReference type="SAM" id="SignalP"/>
    </source>
</evidence>
<evidence type="ECO:0000313" key="2">
    <source>
        <dbReference type="EMBL" id="CAG2237267.1"/>
    </source>
</evidence>
<dbReference type="PANTHER" id="PTHR46513">
    <property type="entry name" value="VITELLOGENIN RECEPTOR-LIKE PROTEIN-RELATED-RELATED"/>
    <property type="match status" value="1"/>
</dbReference>
<dbReference type="Proteomes" id="UP000683360">
    <property type="component" value="Unassembled WGS sequence"/>
</dbReference>
<organism evidence="2 3">
    <name type="scientific">Mytilus edulis</name>
    <name type="common">Blue mussel</name>
    <dbReference type="NCBI Taxonomy" id="6550"/>
    <lineage>
        <taxon>Eukaryota</taxon>
        <taxon>Metazoa</taxon>
        <taxon>Spiralia</taxon>
        <taxon>Lophotrochozoa</taxon>
        <taxon>Mollusca</taxon>
        <taxon>Bivalvia</taxon>
        <taxon>Autobranchia</taxon>
        <taxon>Pteriomorphia</taxon>
        <taxon>Mytilida</taxon>
        <taxon>Mytiloidea</taxon>
        <taxon>Mytilidae</taxon>
        <taxon>Mytilinae</taxon>
        <taxon>Mytilus</taxon>
    </lineage>
</organism>
<dbReference type="InterPro" id="IPR050778">
    <property type="entry name" value="Cueball_EGF_LRP_Nidogen"/>
</dbReference>
<gene>
    <name evidence="2" type="ORF">MEDL_49730</name>
</gene>
<keyword evidence="3" id="KW-1185">Reference proteome</keyword>
<name>A0A8S3U413_MYTED</name>
<dbReference type="InterPro" id="IPR000033">
    <property type="entry name" value="LDLR_classB_rpt"/>
</dbReference>
<comment type="caution">
    <text evidence="2">The sequence shown here is derived from an EMBL/GenBank/DDBJ whole genome shotgun (WGS) entry which is preliminary data.</text>
</comment>
<reference evidence="2" key="1">
    <citation type="submission" date="2021-03" db="EMBL/GenBank/DDBJ databases">
        <authorList>
            <person name="Bekaert M."/>
        </authorList>
    </citation>
    <scope>NUCLEOTIDE SEQUENCE</scope>
</reference>
<dbReference type="SUPFAM" id="SSF63825">
    <property type="entry name" value="YWTD domain"/>
    <property type="match status" value="1"/>
</dbReference>
<protein>
    <submittedName>
        <fullName evidence="2">VLDLR</fullName>
    </submittedName>
</protein>
<proteinExistence type="predicted"/>
<dbReference type="AlphaFoldDB" id="A0A8S3U413"/>